<keyword evidence="4" id="KW-1185">Reference proteome</keyword>
<feature type="transmembrane region" description="Helical" evidence="2">
    <location>
        <begin position="25"/>
        <end position="47"/>
    </location>
</feature>
<evidence type="ECO:0000256" key="1">
    <source>
        <dbReference type="SAM" id="MobiDB-lite"/>
    </source>
</evidence>
<evidence type="ECO:0000256" key="2">
    <source>
        <dbReference type="SAM" id="Phobius"/>
    </source>
</evidence>
<proteinExistence type="predicted"/>
<sequence length="167" mass="18772">MRGYGTGVPQLVGSQPSIRGPMRPFTSGVVGFLAGFSLAGTLGLYYLQREYRAASSSVLASSARLTSSAQNVTSYLERITAVEEVVNQLNKQVVKRDEFSQAAQSMRKLYSDLFEETHELRKRMWELGTYIIEVLTQNMRILQRANDKNQSHGHLQSRKRPDYPPSA</sequence>
<dbReference type="EMBL" id="CP118376">
    <property type="protein sequence ID" value="WFD43267.1"/>
    <property type="molecule type" value="Genomic_DNA"/>
</dbReference>
<evidence type="ECO:0000313" key="3">
    <source>
        <dbReference type="EMBL" id="WFD43267.1"/>
    </source>
</evidence>
<evidence type="ECO:0000313" key="4">
    <source>
        <dbReference type="Proteomes" id="UP001214628"/>
    </source>
</evidence>
<reference evidence="3" key="1">
    <citation type="submission" date="2023-02" db="EMBL/GenBank/DDBJ databases">
        <title>Mating type loci evolution in Malassezia.</title>
        <authorList>
            <person name="Coelho M.A."/>
        </authorList>
    </citation>
    <scope>NUCLEOTIDE SEQUENCE</scope>
    <source>
        <strain evidence="3">CBS 14136</strain>
    </source>
</reference>
<organism evidence="3 4">
    <name type="scientific">Malassezia psittaci</name>
    <dbReference type="NCBI Taxonomy" id="1821823"/>
    <lineage>
        <taxon>Eukaryota</taxon>
        <taxon>Fungi</taxon>
        <taxon>Dikarya</taxon>
        <taxon>Basidiomycota</taxon>
        <taxon>Ustilaginomycotina</taxon>
        <taxon>Malasseziomycetes</taxon>
        <taxon>Malasseziales</taxon>
        <taxon>Malasseziaceae</taxon>
        <taxon>Malassezia</taxon>
    </lineage>
</organism>
<keyword evidence="2" id="KW-0472">Membrane</keyword>
<dbReference type="AlphaFoldDB" id="A0AAF0FEL8"/>
<keyword evidence="2" id="KW-0812">Transmembrane</keyword>
<protein>
    <submittedName>
        <fullName evidence="3">Uncharacterized protein</fullName>
    </submittedName>
</protein>
<dbReference type="Proteomes" id="UP001214628">
    <property type="component" value="Chromosome 2"/>
</dbReference>
<feature type="region of interest" description="Disordered" evidence="1">
    <location>
        <begin position="146"/>
        <end position="167"/>
    </location>
</feature>
<accession>A0AAF0FEL8</accession>
<gene>
    <name evidence="3" type="ORF">MPSI1_001928</name>
</gene>
<keyword evidence="2" id="KW-1133">Transmembrane helix</keyword>
<name>A0AAF0FEL8_9BASI</name>
<dbReference type="PANTHER" id="PTHR37849">
    <property type="entry name" value="YALI0E11605P"/>
    <property type="match status" value="1"/>
</dbReference>
<dbReference type="PANTHER" id="PTHR37849:SF1">
    <property type="entry name" value="YALI0E11605P"/>
    <property type="match status" value="1"/>
</dbReference>